<dbReference type="Gene3D" id="2.30.42.10">
    <property type="match status" value="1"/>
</dbReference>
<evidence type="ECO:0000313" key="3">
    <source>
        <dbReference type="EMBL" id="TXS88972.1"/>
    </source>
</evidence>
<feature type="domain" description="PDZ" evidence="2">
    <location>
        <begin position="50"/>
        <end position="147"/>
    </location>
</feature>
<dbReference type="RefSeq" id="WP_148066016.1">
    <property type="nucleotide sequence ID" value="NZ_VRYZ01000012.1"/>
</dbReference>
<comment type="caution">
    <text evidence="3">The sequence shown here is derived from an EMBL/GenBank/DDBJ whole genome shotgun (WGS) entry which is preliminary data.</text>
</comment>
<evidence type="ECO:0000313" key="4">
    <source>
        <dbReference type="Proteomes" id="UP000321933"/>
    </source>
</evidence>
<keyword evidence="1" id="KW-0732">Signal</keyword>
<dbReference type="Proteomes" id="UP000321933">
    <property type="component" value="Unassembled WGS sequence"/>
</dbReference>
<evidence type="ECO:0000259" key="2">
    <source>
        <dbReference type="PROSITE" id="PS50106"/>
    </source>
</evidence>
<gene>
    <name evidence="3" type="ORF">FVW59_19255</name>
</gene>
<organism evidence="3 4">
    <name type="scientific">Parahaliea aestuarii</name>
    <dbReference type="NCBI Taxonomy" id="1852021"/>
    <lineage>
        <taxon>Bacteria</taxon>
        <taxon>Pseudomonadati</taxon>
        <taxon>Pseudomonadota</taxon>
        <taxon>Gammaproteobacteria</taxon>
        <taxon>Cellvibrionales</taxon>
        <taxon>Halieaceae</taxon>
        <taxon>Parahaliea</taxon>
    </lineage>
</organism>
<dbReference type="EMBL" id="VRYZ01000012">
    <property type="protein sequence ID" value="TXS88972.1"/>
    <property type="molecule type" value="Genomic_DNA"/>
</dbReference>
<proteinExistence type="predicted"/>
<reference evidence="3 4" key="1">
    <citation type="submission" date="2019-08" db="EMBL/GenBank/DDBJ databases">
        <title>Parahaliea maris sp. nov., isolated from the surface seawater.</title>
        <authorList>
            <person name="Liu Y."/>
        </authorList>
    </citation>
    <scope>NUCLEOTIDE SEQUENCE [LARGE SCALE GENOMIC DNA]</scope>
    <source>
        <strain evidence="3 4">S2-26</strain>
    </source>
</reference>
<dbReference type="AlphaFoldDB" id="A0A5C8ZMI0"/>
<dbReference type="InterPro" id="IPR001478">
    <property type="entry name" value="PDZ"/>
</dbReference>
<feature type="chain" id="PRO_5023081071" evidence="1">
    <location>
        <begin position="23"/>
        <end position="241"/>
    </location>
</feature>
<keyword evidence="4" id="KW-1185">Reference proteome</keyword>
<evidence type="ECO:0000256" key="1">
    <source>
        <dbReference type="SAM" id="SignalP"/>
    </source>
</evidence>
<dbReference type="SUPFAM" id="SSF50156">
    <property type="entry name" value="PDZ domain-like"/>
    <property type="match status" value="1"/>
</dbReference>
<protein>
    <submittedName>
        <fullName evidence="3">PDZ domain-containing protein</fullName>
    </submittedName>
</protein>
<dbReference type="OrthoDB" id="5731574at2"/>
<name>A0A5C8ZMI0_9GAMM</name>
<dbReference type="PROSITE" id="PS50106">
    <property type="entry name" value="PDZ"/>
    <property type="match status" value="1"/>
</dbReference>
<dbReference type="SMART" id="SM00228">
    <property type="entry name" value="PDZ"/>
    <property type="match status" value="1"/>
</dbReference>
<dbReference type="InterPro" id="IPR036034">
    <property type="entry name" value="PDZ_sf"/>
</dbReference>
<feature type="signal peptide" evidence="1">
    <location>
        <begin position="1"/>
        <end position="22"/>
    </location>
</feature>
<sequence>MKMLAQWFVALIFLSLTHAALADDHENKNEAVARGWVEAAQSGKDEFAAYVKKHMAEDGVWHQNRYVGFGFSMDPTNDEQLVVAIVTPGTPAAEVLKAGDVFVSVAGVPATEENRDRMNFRGKPGAPVKAVISRGGKEIPIEVRRGVIDHINDKAAVLENIALGDAEEWPVDSGSVLEVISDGSAVVVVDEFTDTEEDTGIQYVNRGVTHFQFNDKHQVVKGWSLDESRFVLEQLGYTISR</sequence>
<accession>A0A5C8ZMI0</accession>